<sequence length="540" mass="57435">MAIGELISLFAPALSMVMGTFLSFCIAPSHQALSLVQYFAAGVIFAAAGAELVPKVLRVHPPTPAGEIPAPAWQQTLVVCVSFLVGISAMLAIKELCKPEEGEQEKEKPPQRPASQVGEPTSAETPSVLPLERTRSEPSLALVTPAARVIKVERRKSYLKNAIEAWELCKSCQHQGYCALAAERLKQRQKAKARAVRGDLKENLLGQEDDTEGDVEDGETPHAQYAPGKGPNCPPGGCATCPNYKPVVPRIKEEAIPHSLDHLSAQQHYAHPHLDVAVDVLGRPSRALSVPHSDLMEEEDLPSPDIDRTTSVPHNGRGQSVTARLVDSKLDSINTPTDGVTIDAQHSPPAKARAVMKNKTAPIEEEEAAVSSTSPIGGSFIGLAKALPWSFVCAVCADAMADGLAIGVVLATSASTAAVIAIGTSLEMMFVAFTFCLTLQPYGRSRALVTSALPPILLALTTYLVAKSVQTIESMGHGLVYTGLSSFGLAALLFLATDELLQEAYENQSADISLASVLFYLGFLLVILGENLTKQISPVD</sequence>
<feature type="transmembrane region" description="Helical" evidence="2">
    <location>
        <begin position="446"/>
        <end position="466"/>
    </location>
</feature>
<name>A0A0G4EVN4_VITBC</name>
<gene>
    <name evidence="3" type="ORF">Vbra_13631</name>
</gene>
<feature type="transmembrane region" description="Helical" evidence="2">
    <location>
        <begin position="509"/>
        <end position="528"/>
    </location>
</feature>
<feature type="transmembrane region" description="Helical" evidence="2">
    <location>
        <begin position="73"/>
        <end position="93"/>
    </location>
</feature>
<feature type="compositionally biased region" description="Basic and acidic residues" evidence="1">
    <location>
        <begin position="100"/>
        <end position="110"/>
    </location>
</feature>
<keyword evidence="4" id="KW-1185">Reference proteome</keyword>
<evidence type="ECO:0000313" key="3">
    <source>
        <dbReference type="EMBL" id="CEM02482.1"/>
    </source>
</evidence>
<dbReference type="Proteomes" id="UP000041254">
    <property type="component" value="Unassembled WGS sequence"/>
</dbReference>
<feature type="region of interest" description="Disordered" evidence="1">
    <location>
        <begin position="203"/>
        <end position="228"/>
    </location>
</feature>
<feature type="region of interest" description="Disordered" evidence="1">
    <location>
        <begin position="295"/>
        <end position="318"/>
    </location>
</feature>
<feature type="transmembrane region" description="Helical" evidence="2">
    <location>
        <begin position="35"/>
        <end position="53"/>
    </location>
</feature>
<evidence type="ECO:0000256" key="2">
    <source>
        <dbReference type="SAM" id="Phobius"/>
    </source>
</evidence>
<feature type="transmembrane region" description="Helical" evidence="2">
    <location>
        <begin position="6"/>
        <end position="28"/>
    </location>
</feature>
<feature type="compositionally biased region" description="Polar residues" evidence="1">
    <location>
        <begin position="309"/>
        <end position="318"/>
    </location>
</feature>
<dbReference type="AlphaFoldDB" id="A0A0G4EVN4"/>
<dbReference type="VEuPathDB" id="CryptoDB:Vbra_13631"/>
<keyword evidence="2" id="KW-0472">Membrane</keyword>
<proteinExistence type="predicted"/>
<protein>
    <submittedName>
        <fullName evidence="3">Uncharacterized protein</fullName>
    </submittedName>
</protein>
<evidence type="ECO:0000256" key="1">
    <source>
        <dbReference type="SAM" id="MobiDB-lite"/>
    </source>
</evidence>
<organism evidence="3 4">
    <name type="scientific">Vitrella brassicaformis (strain CCMP3155)</name>
    <dbReference type="NCBI Taxonomy" id="1169540"/>
    <lineage>
        <taxon>Eukaryota</taxon>
        <taxon>Sar</taxon>
        <taxon>Alveolata</taxon>
        <taxon>Colpodellida</taxon>
        <taxon>Vitrellaceae</taxon>
        <taxon>Vitrella</taxon>
    </lineage>
</organism>
<reference evidence="3 4" key="1">
    <citation type="submission" date="2014-11" db="EMBL/GenBank/DDBJ databases">
        <authorList>
            <person name="Zhu J."/>
            <person name="Qi W."/>
            <person name="Song R."/>
        </authorList>
    </citation>
    <scope>NUCLEOTIDE SEQUENCE [LARGE SCALE GENOMIC DNA]</scope>
</reference>
<keyword evidence="2" id="KW-1133">Transmembrane helix</keyword>
<accession>A0A0G4EVN4</accession>
<feature type="transmembrane region" description="Helical" evidence="2">
    <location>
        <begin position="478"/>
        <end position="497"/>
    </location>
</feature>
<feature type="region of interest" description="Disordered" evidence="1">
    <location>
        <begin position="100"/>
        <end position="129"/>
    </location>
</feature>
<dbReference type="EMBL" id="CDMY01000327">
    <property type="protein sequence ID" value="CEM02482.1"/>
    <property type="molecule type" value="Genomic_DNA"/>
</dbReference>
<evidence type="ECO:0000313" key="4">
    <source>
        <dbReference type="Proteomes" id="UP000041254"/>
    </source>
</evidence>
<keyword evidence="2" id="KW-0812">Transmembrane</keyword>
<dbReference type="InParanoid" id="A0A0G4EVN4"/>
<feature type="compositionally biased region" description="Acidic residues" evidence="1">
    <location>
        <begin position="207"/>
        <end position="218"/>
    </location>
</feature>